<dbReference type="AlphaFoldDB" id="H5Y5H3"/>
<accession>H5Y5H3</accession>
<gene>
    <name evidence="1" type="ORF">DesyoDRAFT_3555</name>
</gene>
<dbReference type="HOGENOM" id="CLU_1127664_0_0_9"/>
<dbReference type="EMBL" id="CM001441">
    <property type="protein sequence ID" value="EHQ90560.1"/>
    <property type="molecule type" value="Genomic_DNA"/>
</dbReference>
<dbReference type="Proteomes" id="UP000005104">
    <property type="component" value="Chromosome"/>
</dbReference>
<organism evidence="1 2">
    <name type="scientific">Desulfosporosinus youngiae DSM 17734</name>
    <dbReference type="NCBI Taxonomy" id="768710"/>
    <lineage>
        <taxon>Bacteria</taxon>
        <taxon>Bacillati</taxon>
        <taxon>Bacillota</taxon>
        <taxon>Clostridia</taxon>
        <taxon>Eubacteriales</taxon>
        <taxon>Desulfitobacteriaceae</taxon>
        <taxon>Desulfosporosinus</taxon>
    </lineage>
</organism>
<evidence type="ECO:0000313" key="1">
    <source>
        <dbReference type="EMBL" id="EHQ90560.1"/>
    </source>
</evidence>
<name>H5Y5H3_9FIRM</name>
<reference evidence="1 2" key="1">
    <citation type="submission" date="2011-11" db="EMBL/GenBank/DDBJ databases">
        <title>The Noncontiguous Finished genome of Desulfosporosinus youngiae DSM 17734.</title>
        <authorList>
            <consortium name="US DOE Joint Genome Institute (JGI-PGF)"/>
            <person name="Lucas S."/>
            <person name="Han J."/>
            <person name="Lapidus A."/>
            <person name="Cheng J.-F."/>
            <person name="Goodwin L."/>
            <person name="Pitluck S."/>
            <person name="Peters L."/>
            <person name="Ovchinnikova G."/>
            <person name="Lu M."/>
            <person name="Land M.L."/>
            <person name="Hauser L."/>
            <person name="Pester M."/>
            <person name="Spring S."/>
            <person name="Ollivier B."/>
            <person name="Rattei T."/>
            <person name="Klenk H.-P."/>
            <person name="Wagner M."/>
            <person name="Loy A."/>
            <person name="Woyke T.J."/>
        </authorList>
    </citation>
    <scope>NUCLEOTIDE SEQUENCE [LARGE SCALE GENOMIC DNA]</scope>
    <source>
        <strain evidence="1 2">DSM 17734</strain>
    </source>
</reference>
<proteinExistence type="predicted"/>
<sequence length="246" mass="28302">MNRLITVLKSAMFRNGMICFIALVLIFSSMRLLAVNVHAERQNPVDSHAIYKDYFYNHYQDNSCSVIFSDLTHDGNDEMIILQMLEEDSTPKNIRDPAVTAEDFKAAELIVLRAKPDNRISELSKTYIASQHSNWGQIYLYKDNANYNRAYLLNFNPYTMGGSSHYSYSLYYFSEKGKPVIFDENKVSFVAGEKDRAGNREKIMGFEQSVQEYIKVSKPLIVYAEDENGKTVFDYFDNAPESAFTE</sequence>
<protein>
    <submittedName>
        <fullName evidence="1">Uncharacterized protein</fullName>
    </submittedName>
</protein>
<dbReference type="STRING" id="768710.DesyoDRAFT_3555"/>
<evidence type="ECO:0000313" key="2">
    <source>
        <dbReference type="Proteomes" id="UP000005104"/>
    </source>
</evidence>
<dbReference type="RefSeq" id="WP_007785008.1">
    <property type="nucleotide sequence ID" value="NZ_CM001441.1"/>
</dbReference>
<dbReference type="OrthoDB" id="9909022at2"/>
<keyword evidence="2" id="KW-1185">Reference proteome</keyword>